<dbReference type="PANTHER" id="PTHR48423:SF1">
    <property type="entry name" value="INTERLEUKIN-27 RECEPTOR SUBUNIT ALPHA"/>
    <property type="match status" value="1"/>
</dbReference>
<feature type="domain" description="Fibronectin type-III" evidence="14">
    <location>
        <begin position="412"/>
        <end position="505"/>
    </location>
</feature>
<evidence type="ECO:0000259" key="14">
    <source>
        <dbReference type="PROSITE" id="PS50853"/>
    </source>
</evidence>
<keyword evidence="6" id="KW-0677">Repeat</keyword>
<dbReference type="FunFam" id="2.60.40.10:FF:000913">
    <property type="entry name" value="Interleukin 31 receptor A"/>
    <property type="match status" value="1"/>
</dbReference>
<reference evidence="15 16" key="1">
    <citation type="journal article" date="2020" name="Nature">
        <title>Six reference-quality genomes reveal evolution of bat adaptations.</title>
        <authorList>
            <person name="Jebb D."/>
            <person name="Huang Z."/>
            <person name="Pippel M."/>
            <person name="Hughes G.M."/>
            <person name="Lavrichenko K."/>
            <person name="Devanna P."/>
            <person name="Winkler S."/>
            <person name="Jermiin L.S."/>
            <person name="Skirmuntt E.C."/>
            <person name="Katzourakis A."/>
            <person name="Burkitt-Gray L."/>
            <person name="Ray D.A."/>
            <person name="Sullivan K.A.M."/>
            <person name="Roscito J.G."/>
            <person name="Kirilenko B.M."/>
            <person name="Davalos L.M."/>
            <person name="Corthals A.P."/>
            <person name="Power M.L."/>
            <person name="Jones G."/>
            <person name="Ransome R.D."/>
            <person name="Dechmann D.K.N."/>
            <person name="Locatelli A.G."/>
            <person name="Puechmaille S.J."/>
            <person name="Fedrigo O."/>
            <person name="Jarvis E.D."/>
            <person name="Hiller M."/>
            <person name="Vernes S.C."/>
            <person name="Myers E.W."/>
            <person name="Teeling E.C."/>
        </authorList>
    </citation>
    <scope>NUCLEOTIDE SEQUENCE [LARGE SCALE GENOMIC DNA]</scope>
    <source>
        <strain evidence="15">Bat1K_MPI-CBG_1</strain>
    </source>
</reference>
<feature type="signal peptide" evidence="13">
    <location>
        <begin position="1"/>
        <end position="18"/>
    </location>
</feature>
<dbReference type="SMART" id="SM00060">
    <property type="entry name" value="FN3"/>
    <property type="match status" value="5"/>
</dbReference>
<feature type="domain" description="Fibronectin type-III" evidence="14">
    <location>
        <begin position="119"/>
        <end position="218"/>
    </location>
</feature>
<feature type="compositionally biased region" description="Low complexity" evidence="11">
    <location>
        <begin position="670"/>
        <end position="685"/>
    </location>
</feature>
<comment type="caution">
    <text evidence="15">The sequence shown here is derived from an EMBL/GenBank/DDBJ whole genome shotgun (WGS) entry which is preliminary data.</text>
</comment>
<feature type="transmembrane region" description="Helical" evidence="12">
    <location>
        <begin position="507"/>
        <end position="533"/>
    </location>
</feature>
<keyword evidence="9 15" id="KW-0675">Receptor</keyword>
<dbReference type="PROSITE" id="PS50853">
    <property type="entry name" value="FN3"/>
    <property type="match status" value="2"/>
</dbReference>
<protein>
    <submittedName>
        <fullName evidence="15">Interleukin 31 receptor A</fullName>
    </submittedName>
</protein>
<evidence type="ECO:0000256" key="4">
    <source>
        <dbReference type="ARBA" id="ARBA00022692"/>
    </source>
</evidence>
<evidence type="ECO:0000256" key="9">
    <source>
        <dbReference type="ARBA" id="ARBA00023170"/>
    </source>
</evidence>
<feature type="compositionally biased region" description="Low complexity" evidence="11">
    <location>
        <begin position="646"/>
        <end position="658"/>
    </location>
</feature>
<dbReference type="AlphaFoldDB" id="A0A834B7K0"/>
<gene>
    <name evidence="15" type="ORF">HJG60_006729</name>
</gene>
<keyword evidence="4 12" id="KW-0812">Transmembrane</keyword>
<dbReference type="Pfam" id="PF00041">
    <property type="entry name" value="fn3"/>
    <property type="match status" value="1"/>
</dbReference>
<evidence type="ECO:0000313" key="16">
    <source>
        <dbReference type="Proteomes" id="UP000664940"/>
    </source>
</evidence>
<evidence type="ECO:0000313" key="15">
    <source>
        <dbReference type="EMBL" id="KAF6124832.1"/>
    </source>
</evidence>
<feature type="region of interest" description="Disordered" evidence="11">
    <location>
        <begin position="569"/>
        <end position="588"/>
    </location>
</feature>
<dbReference type="FunFam" id="2.60.40.10:FF:000414">
    <property type="entry name" value="Interleukin-6 receptor subunit beta"/>
    <property type="match status" value="1"/>
</dbReference>
<dbReference type="CDD" id="cd00063">
    <property type="entry name" value="FN3"/>
    <property type="match status" value="2"/>
</dbReference>
<dbReference type="Proteomes" id="UP000664940">
    <property type="component" value="Unassembled WGS sequence"/>
</dbReference>
<keyword evidence="3" id="KW-1003">Cell membrane</keyword>
<evidence type="ECO:0000256" key="5">
    <source>
        <dbReference type="ARBA" id="ARBA00022729"/>
    </source>
</evidence>
<dbReference type="SUPFAM" id="SSF49265">
    <property type="entry name" value="Fibronectin type III"/>
    <property type="match status" value="4"/>
</dbReference>
<evidence type="ECO:0000256" key="3">
    <source>
        <dbReference type="ARBA" id="ARBA00022475"/>
    </source>
</evidence>
<dbReference type="Gene3D" id="2.60.40.10">
    <property type="entry name" value="Immunoglobulins"/>
    <property type="match status" value="5"/>
</dbReference>
<comment type="subcellular location">
    <subcellularLocation>
        <location evidence="1">Cell membrane</location>
        <topology evidence="1">Single-pass type I membrane protein</topology>
    </subcellularLocation>
</comment>
<evidence type="ECO:0000256" key="8">
    <source>
        <dbReference type="ARBA" id="ARBA00023136"/>
    </source>
</evidence>
<evidence type="ECO:0000256" key="13">
    <source>
        <dbReference type="SAM" id="SignalP"/>
    </source>
</evidence>
<dbReference type="EMBL" id="JABVXQ010000002">
    <property type="protein sequence ID" value="KAF6124832.1"/>
    <property type="molecule type" value="Genomic_DNA"/>
</dbReference>
<dbReference type="FunFam" id="2.60.40.10:FF:000465">
    <property type="entry name" value="Granulocyte colony-stimulating factor receptor"/>
    <property type="match status" value="1"/>
</dbReference>
<keyword evidence="10" id="KW-0325">Glycoprotein</keyword>
<evidence type="ECO:0000256" key="12">
    <source>
        <dbReference type="SAM" id="Phobius"/>
    </source>
</evidence>
<dbReference type="InterPro" id="IPR013783">
    <property type="entry name" value="Ig-like_fold"/>
</dbReference>
<name>A0A834B7K0_9CHIR</name>
<feature type="chain" id="PRO_5032858106" evidence="13">
    <location>
        <begin position="19"/>
        <end position="720"/>
    </location>
</feature>
<evidence type="ECO:0000256" key="1">
    <source>
        <dbReference type="ARBA" id="ARBA00004251"/>
    </source>
</evidence>
<keyword evidence="8 12" id="KW-0472">Membrane</keyword>
<dbReference type="GO" id="GO:0005886">
    <property type="term" value="C:plasma membrane"/>
    <property type="evidence" value="ECO:0007669"/>
    <property type="project" value="UniProtKB-SubCell"/>
</dbReference>
<evidence type="ECO:0000256" key="7">
    <source>
        <dbReference type="ARBA" id="ARBA00022989"/>
    </source>
</evidence>
<evidence type="ECO:0000256" key="11">
    <source>
        <dbReference type="SAM" id="MobiDB-lite"/>
    </source>
</evidence>
<dbReference type="InterPro" id="IPR052672">
    <property type="entry name" value="Type1_Cytokine_Rcpt_Type2"/>
</dbReference>
<accession>A0A834B7K0</accession>
<comment type="similarity">
    <text evidence="2">Belongs to the type I cytokine receptor family. Type 2 subfamily.</text>
</comment>
<evidence type="ECO:0000256" key="10">
    <source>
        <dbReference type="ARBA" id="ARBA00023180"/>
    </source>
</evidence>
<organism evidence="15 16">
    <name type="scientific">Phyllostomus discolor</name>
    <name type="common">pale spear-nosed bat</name>
    <dbReference type="NCBI Taxonomy" id="89673"/>
    <lineage>
        <taxon>Eukaryota</taxon>
        <taxon>Metazoa</taxon>
        <taxon>Chordata</taxon>
        <taxon>Craniata</taxon>
        <taxon>Vertebrata</taxon>
        <taxon>Euteleostomi</taxon>
        <taxon>Mammalia</taxon>
        <taxon>Eutheria</taxon>
        <taxon>Laurasiatheria</taxon>
        <taxon>Chiroptera</taxon>
        <taxon>Yangochiroptera</taxon>
        <taxon>Phyllostomidae</taxon>
        <taxon>Phyllostominae</taxon>
        <taxon>Phyllostomus</taxon>
    </lineage>
</organism>
<evidence type="ECO:0000256" key="2">
    <source>
        <dbReference type="ARBA" id="ARBA00008921"/>
    </source>
</evidence>
<feature type="compositionally biased region" description="Pro residues" evidence="11">
    <location>
        <begin position="632"/>
        <end position="645"/>
    </location>
</feature>
<dbReference type="InterPro" id="IPR003961">
    <property type="entry name" value="FN3_dom"/>
</dbReference>
<sequence length="720" mass="79099">MWAWALWLLPLLCRPTRAALPTKPENISCVYYYKRNFTCTWSPERAANHTWYQVTRNLTLGKVIDSCNSTSEGPASCSFFHMVTYPETYTIRVQARNVDGTAESDVTVWNLNETIKVEPPMNLSVQPVPGVKRMLHVQWVRPSLAPISVDLNYTLRFRANESDLWTEVSFEEVDGGQAYDLTGLQASTRYIVALRCAAPESKFWSGWSQEAVGTTEEEVPFGLDVWRVLGPVQADGRRLVDLRWKKARGTPPLERTLGYLVQYFPENGAHLARTSDTTDQHLGLRLGREAYRVSVASYNSLGQGPAATLRVPAVAEKPVPCIEAMQTHLAGDQLVVTWQSSAPDVDMWVVEWLPDQESAALCWEPVSGAQNWTVQRAGLTFWCYNVSVYPVLRDRVGEPSSAQVYFEQDAPSAGPVTKVENIGVKTVTVTWKEVPKSQRNGFIRNYTIFCQAENGQGFSRTVEPGTLRYGLGSLARGTPYTLQVMASTRAGGTNGTRVNFRTLSISVLEICLITTLVGGGLLILTVLTVVYGFRRPNKLKRLCWPQVPNPAQSSLATWRWDGLQTKLPQKPYDDSVTADDRALKPRPAPSDLIDKLVVNFGSFLEEVSSEESGKGRENPLGGEDNEYVTCPARPPCPPGRGPGEPPTAAEAAPAKPQPGGSGRQAGAGPGASEPLLPPAQGAGPARVPGEGAPNPYLKNSVTTREFLLSETLPDHGRRET</sequence>
<keyword evidence="7 12" id="KW-1133">Transmembrane helix</keyword>
<dbReference type="PANTHER" id="PTHR48423">
    <property type="entry name" value="INTERLEUKIN-27 RECEPTOR SUBUNIT ALPHA"/>
    <property type="match status" value="1"/>
</dbReference>
<dbReference type="FunFam" id="2.60.40.10:FF:000908">
    <property type="entry name" value="Interleukin 31 receptor A"/>
    <property type="match status" value="1"/>
</dbReference>
<keyword evidence="5 13" id="KW-0732">Signal</keyword>
<feature type="compositionally biased region" description="Gly residues" evidence="11">
    <location>
        <begin position="659"/>
        <end position="669"/>
    </location>
</feature>
<proteinExistence type="inferred from homology"/>
<dbReference type="InterPro" id="IPR036116">
    <property type="entry name" value="FN3_sf"/>
</dbReference>
<feature type="region of interest" description="Disordered" evidence="11">
    <location>
        <begin position="607"/>
        <end position="720"/>
    </location>
</feature>
<evidence type="ECO:0000256" key="6">
    <source>
        <dbReference type="ARBA" id="ARBA00022737"/>
    </source>
</evidence>